<gene>
    <name evidence="5" type="ORF">ABVC42_07355</name>
    <name evidence="3" type="ORF">AEL95_01625</name>
    <name evidence="7" type="ORF">CEE75_03770</name>
    <name evidence="6" type="ORF">ERD32_00195</name>
    <name evidence="4" type="ORF">RON39_04735</name>
</gene>
<dbReference type="AlphaFoldDB" id="A0A109DXB7"/>
<evidence type="ECO:0000256" key="1">
    <source>
        <dbReference type="ARBA" id="ARBA00007261"/>
    </source>
</evidence>
<dbReference type="InterPro" id="IPR011249">
    <property type="entry name" value="Metalloenz_LuxS/M16"/>
</dbReference>
<dbReference type="GO" id="GO:0008233">
    <property type="term" value="F:peptidase activity"/>
    <property type="evidence" value="ECO:0007669"/>
    <property type="project" value="UniProtKB-KW"/>
</dbReference>
<comment type="similarity">
    <text evidence="1">Belongs to the peptidase M16 family.</text>
</comment>
<dbReference type="PANTHER" id="PTHR11851">
    <property type="entry name" value="METALLOPROTEASE"/>
    <property type="match status" value="1"/>
</dbReference>
<accession>A0A109DXB7</accession>
<keyword evidence="11" id="KW-1185">Reference proteome</keyword>
<dbReference type="EMBL" id="SCLX01000001">
    <property type="protein sequence ID" value="RXF60887.1"/>
    <property type="molecule type" value="Genomic_DNA"/>
</dbReference>
<dbReference type="Proteomes" id="UP001434419">
    <property type="component" value="Unassembled WGS sequence"/>
</dbReference>
<dbReference type="PATRIC" id="fig|47770.28.peg.1890"/>
<reference evidence="6 9" key="3">
    <citation type="submission" date="2019-01" db="EMBL/GenBank/DDBJ databases">
        <title>The genome sequence of Lactobacillus crispatus L49.</title>
        <authorList>
            <person name="Zhong J."/>
            <person name="Zhang J."/>
        </authorList>
    </citation>
    <scope>NUCLEOTIDE SEQUENCE [LARGE SCALE GENOMIC DNA]</scope>
    <source>
        <strain evidence="6 9">L49</strain>
    </source>
</reference>
<reference evidence="3 8" key="1">
    <citation type="journal article" date="2016" name="Microbiology (Mosc.)">
        <title>Comparison of Lactobacillus crispatus isolates from Lactobacillus-dominated vaginal microbiomes with isolates from microbiomes containing bacterial vaginosis-associated bacteria.</title>
        <authorList>
            <person name="Abdelmaksoud A.A."/>
            <person name="Koparde V.N."/>
            <person name="Sheth N.U."/>
            <person name="Serrano M.G."/>
            <person name="Glascock A.L."/>
            <person name="Fettweis J.M."/>
            <person name="Strauss Iii J.F."/>
            <person name="Buck G.A."/>
            <person name="Jefferson K.K."/>
        </authorList>
    </citation>
    <scope>NUCLEOTIDE SEQUENCE [LARGE SCALE GENOMIC DNA]</scope>
    <source>
        <strain evidence="3 8">VMC3</strain>
    </source>
</reference>
<dbReference type="EMBL" id="JBETVU010000012">
    <property type="protein sequence ID" value="MES5149740.1"/>
    <property type="molecule type" value="Genomic_DNA"/>
</dbReference>
<dbReference type="PANTHER" id="PTHR11851:SF49">
    <property type="entry name" value="MITOCHONDRIAL-PROCESSING PEPTIDASE SUBUNIT ALPHA"/>
    <property type="match status" value="1"/>
</dbReference>
<dbReference type="RefSeq" id="WP_005721515.1">
    <property type="nucleotide sequence ID" value="NZ_AP025162.1"/>
</dbReference>
<protein>
    <submittedName>
        <fullName evidence="4">Insulinase family protein</fullName>
    </submittedName>
    <submittedName>
        <fullName evidence="7">Peptidase M16</fullName>
    </submittedName>
    <submittedName>
        <fullName evidence="3">Protease</fullName>
    </submittedName>
</protein>
<dbReference type="SUPFAM" id="SSF63411">
    <property type="entry name" value="LuxS/MPP-like metallohydrolase"/>
    <property type="match status" value="2"/>
</dbReference>
<dbReference type="GO" id="GO:0006508">
    <property type="term" value="P:proteolysis"/>
    <property type="evidence" value="ECO:0007669"/>
    <property type="project" value="UniProtKB-KW"/>
</dbReference>
<dbReference type="EMBL" id="LJGP01000007">
    <property type="protein sequence ID" value="KWU04565.1"/>
    <property type="molecule type" value="Genomic_DNA"/>
</dbReference>
<dbReference type="GO" id="GO:0046872">
    <property type="term" value="F:metal ion binding"/>
    <property type="evidence" value="ECO:0007669"/>
    <property type="project" value="InterPro"/>
</dbReference>
<evidence type="ECO:0000313" key="4">
    <source>
        <dbReference type="EMBL" id="MDT9609436.1"/>
    </source>
</evidence>
<dbReference type="Gene3D" id="3.30.830.10">
    <property type="entry name" value="Metalloenzyme, LuxS/M16 peptidase-like"/>
    <property type="match status" value="2"/>
</dbReference>
<dbReference type="Proteomes" id="UP000067598">
    <property type="component" value="Unassembled WGS sequence"/>
</dbReference>
<dbReference type="EMBL" id="NKLP01000065">
    <property type="protein sequence ID" value="TDN32630.1"/>
    <property type="molecule type" value="Genomic_DNA"/>
</dbReference>
<sequence>MLTTNIAIRKNKKFTTAAIGCFLRLPLTKHNLAYASLLARIQMNSSLSYPSLALQQKRLAELYDLQLEIMPQVFGKEILLTYYANFVEPIEILDPHYTYEEILNVIAQIVNQPNFAEPLVEYAKRQLAEEYQELIEQPSNYALEQFFKLWYQDQPDYAETFIGSLDEIKAATSTTMMHYWRNLANVPMQILGMTRDNNLVSKLAQAMFQQTGLTKSFQTASLTIPAKRKLIEKEDDQGNVQAQLLMGFGLEQSIDYRGQVMGILLSQYLAGDQSSKLFTQIREQLGAAYNVEASCFANNSLFLVSAGLDPSKIAAARKIILSEMGKLVQGEVEDDLFKKAKKAILRNMKIGLDGQNWQMGQMLRDELFSGYLDFDRENAIRRATPKQLVAFAQNLFFNESYVLK</sequence>
<dbReference type="Proteomes" id="UP001253287">
    <property type="component" value="Unassembled WGS sequence"/>
</dbReference>
<evidence type="ECO:0000313" key="3">
    <source>
        <dbReference type="EMBL" id="KWU04565.1"/>
    </source>
</evidence>
<reference evidence="4" key="4">
    <citation type="submission" date="2023-08" db="EMBL/GenBank/DDBJ databases">
        <title>Lactobacillus from the Female Urinary Tract.</title>
        <authorList>
            <person name="Stegman N."/>
            <person name="Jackson B."/>
            <person name="Steiling M."/>
            <person name="Sedano C."/>
            <person name="Wolfe A."/>
            <person name="Putonti C."/>
        </authorList>
    </citation>
    <scope>NUCLEOTIDE SEQUENCE</scope>
    <source>
        <strain evidence="4">UMB5661</strain>
    </source>
</reference>
<evidence type="ECO:0000313" key="6">
    <source>
        <dbReference type="EMBL" id="RXF60887.1"/>
    </source>
</evidence>
<evidence type="ECO:0000313" key="8">
    <source>
        <dbReference type="Proteomes" id="UP000067598"/>
    </source>
</evidence>
<dbReference type="Pfam" id="PF05193">
    <property type="entry name" value="Peptidase_M16_C"/>
    <property type="match status" value="1"/>
</dbReference>
<evidence type="ECO:0000313" key="7">
    <source>
        <dbReference type="EMBL" id="TDN32630.1"/>
    </source>
</evidence>
<reference evidence="7 10" key="2">
    <citation type="submission" date="2017-06" db="EMBL/GenBank/DDBJ databases">
        <authorList>
            <person name="Swanenburg J."/>
            <person name="Kort R."/>
        </authorList>
    </citation>
    <scope>NUCLEOTIDE SEQUENCE [LARGE SCALE GENOMIC DNA]</scope>
    <source>
        <strain evidence="7 10">RL05</strain>
    </source>
</reference>
<keyword evidence="3" id="KW-0378">Hydrolase</keyword>
<dbReference type="EMBL" id="JAVTXN010000017">
    <property type="protein sequence ID" value="MDT9609436.1"/>
    <property type="molecule type" value="Genomic_DNA"/>
</dbReference>
<organism evidence="3 8">
    <name type="scientific">Lactobacillus crispatus</name>
    <dbReference type="NCBI Taxonomy" id="47770"/>
    <lineage>
        <taxon>Bacteria</taxon>
        <taxon>Bacillati</taxon>
        <taxon>Bacillota</taxon>
        <taxon>Bacilli</taxon>
        <taxon>Lactobacillales</taxon>
        <taxon>Lactobacillaceae</taxon>
        <taxon>Lactobacillus</taxon>
    </lineage>
</organism>
<evidence type="ECO:0000259" key="2">
    <source>
        <dbReference type="Pfam" id="PF05193"/>
    </source>
</evidence>
<dbReference type="InterPro" id="IPR007863">
    <property type="entry name" value="Peptidase_M16_C"/>
</dbReference>
<feature type="domain" description="Peptidase M16 C-terminal" evidence="2">
    <location>
        <begin position="222"/>
        <end position="343"/>
    </location>
</feature>
<evidence type="ECO:0000313" key="10">
    <source>
        <dbReference type="Proteomes" id="UP000295195"/>
    </source>
</evidence>
<proteinExistence type="inferred from homology"/>
<reference evidence="5" key="5">
    <citation type="submission" date="2024-06" db="EMBL/GenBank/DDBJ databases">
        <title>Vaginal Lactobacillus fatty acid response mechanisms reveal a metabolite-targeted strategy for bacterial vaginosis treatment.</title>
        <authorList>
            <person name="Zhu M."/>
            <person name="Blainey P.C."/>
            <person name="Bloom S.M."/>
            <person name="Kwon D.S."/>
        </authorList>
    </citation>
    <scope>NUCLEOTIDE SEQUENCE</scope>
    <source>
        <strain evidence="5">194_F1_1</strain>
    </source>
</reference>
<keyword evidence="3" id="KW-0645">Protease</keyword>
<evidence type="ECO:0000313" key="11">
    <source>
        <dbReference type="Proteomes" id="UP001434419"/>
    </source>
</evidence>
<comment type="caution">
    <text evidence="3">The sequence shown here is derived from an EMBL/GenBank/DDBJ whole genome shotgun (WGS) entry which is preliminary data.</text>
</comment>
<dbReference type="Proteomes" id="UP000289808">
    <property type="component" value="Unassembled WGS sequence"/>
</dbReference>
<evidence type="ECO:0000313" key="5">
    <source>
        <dbReference type="EMBL" id="MES5149740.1"/>
    </source>
</evidence>
<dbReference type="InterPro" id="IPR050361">
    <property type="entry name" value="MPP/UQCRC_Complex"/>
</dbReference>
<name>A0A109DXB7_9LACO</name>
<dbReference type="Proteomes" id="UP000295195">
    <property type="component" value="Unassembled WGS sequence"/>
</dbReference>
<evidence type="ECO:0000313" key="9">
    <source>
        <dbReference type="Proteomes" id="UP000289808"/>
    </source>
</evidence>